<reference evidence="2" key="1">
    <citation type="submission" date="2017-08" db="EMBL/GenBank/DDBJ databases">
        <authorList>
            <person name="Imhoff J.F."/>
            <person name="Rahn T."/>
            <person name="Kuenzel S."/>
            <person name="Neulinger S.C."/>
        </authorList>
    </citation>
    <scope>NUCLEOTIDE SEQUENCE</scope>
    <source>
        <strain evidence="2">DSM 9154</strain>
    </source>
</reference>
<gene>
    <name evidence="2" type="ORF">CKO21_16465</name>
</gene>
<dbReference type="Proteomes" id="UP000778970">
    <property type="component" value="Unassembled WGS sequence"/>
</dbReference>
<reference evidence="2" key="2">
    <citation type="journal article" date="2020" name="Microorganisms">
        <title>Osmotic Adaptation and Compatible Solute Biosynthesis of Phototrophic Bacteria as Revealed from Genome Analyses.</title>
        <authorList>
            <person name="Imhoff J.F."/>
            <person name="Rahn T."/>
            <person name="Kunzel S."/>
            <person name="Keller A."/>
            <person name="Neulinger S.C."/>
        </authorList>
    </citation>
    <scope>NUCLEOTIDE SEQUENCE</scope>
    <source>
        <strain evidence="2">DSM 9154</strain>
    </source>
</reference>
<name>A0A934QLL8_9PROT</name>
<dbReference type="Gene3D" id="1.10.8.930">
    <property type="entry name" value="Protein of unknown function DUF1465"/>
    <property type="match status" value="1"/>
</dbReference>
<dbReference type="InterPro" id="IPR038301">
    <property type="entry name" value="AraC-like_sf"/>
</dbReference>
<dbReference type="Pfam" id="PF07323">
    <property type="entry name" value="DUF1465"/>
    <property type="match status" value="1"/>
</dbReference>
<dbReference type="InterPro" id="IPR010848">
    <property type="entry name" value="DUF1465"/>
</dbReference>
<proteinExistence type="predicted"/>
<feature type="region of interest" description="Disordered" evidence="1">
    <location>
        <begin position="48"/>
        <end position="70"/>
    </location>
</feature>
<feature type="compositionally biased region" description="Polar residues" evidence="1">
    <location>
        <begin position="59"/>
        <end position="68"/>
    </location>
</feature>
<evidence type="ECO:0000313" key="2">
    <source>
        <dbReference type="EMBL" id="MBK1698840.1"/>
    </source>
</evidence>
<comment type="caution">
    <text evidence="2">The sequence shown here is derived from an EMBL/GenBank/DDBJ whole genome shotgun (WGS) entry which is preliminary data.</text>
</comment>
<evidence type="ECO:0000256" key="1">
    <source>
        <dbReference type="SAM" id="MobiDB-lite"/>
    </source>
</evidence>
<dbReference type="AlphaFoldDB" id="A0A934QLL8"/>
<evidence type="ECO:0000313" key="3">
    <source>
        <dbReference type="Proteomes" id="UP000778970"/>
    </source>
</evidence>
<dbReference type="EMBL" id="NRRE01000030">
    <property type="protein sequence ID" value="MBK1698840.1"/>
    <property type="molecule type" value="Genomic_DNA"/>
</dbReference>
<sequence>MGSRGSGSRGPRCTGERILGRPRANGLLSLGAANCVTRGETRVRAIRHSHPRAAEPQSVPGSGTTPGSAANKIVDTGVLIVRTYDEALELTRAVRDYIAHQAPVDRAALDHDTQLVASCEEMRATARMTQVMAWLMLQRAVQDGEVDRAETLKPGNRLSGQETCLAEPAIDPAYLPERLNELLTRSRSLYERIQRLDMMLEPAGRA</sequence>
<protein>
    <submittedName>
        <fullName evidence="2">DUF1465 domain-containing protein</fullName>
    </submittedName>
</protein>
<accession>A0A934QLL8</accession>
<organism evidence="2 3">
    <name type="scientific">Rhodovibrio salinarum</name>
    <dbReference type="NCBI Taxonomy" id="1087"/>
    <lineage>
        <taxon>Bacteria</taxon>
        <taxon>Pseudomonadati</taxon>
        <taxon>Pseudomonadota</taxon>
        <taxon>Alphaproteobacteria</taxon>
        <taxon>Rhodospirillales</taxon>
        <taxon>Rhodovibrionaceae</taxon>
        <taxon>Rhodovibrio</taxon>
    </lineage>
</organism>
<keyword evidence="3" id="KW-1185">Reference proteome</keyword>